<keyword evidence="10" id="KW-1185">Reference proteome</keyword>
<dbReference type="InterPro" id="IPR013805">
    <property type="entry name" value="GrpE_CC"/>
</dbReference>
<evidence type="ECO:0000256" key="3">
    <source>
        <dbReference type="ARBA" id="ARBA00011738"/>
    </source>
</evidence>
<dbReference type="EMBL" id="ASPP01027134">
    <property type="protein sequence ID" value="ETO06448.1"/>
    <property type="molecule type" value="Genomic_DNA"/>
</dbReference>
<comment type="subunit">
    <text evidence="3">Homodimer.</text>
</comment>
<name>X6LWZ8_RETFI</name>
<comment type="similarity">
    <text evidence="2 8">Belongs to the GrpE family.</text>
</comment>
<reference evidence="9 10" key="1">
    <citation type="journal article" date="2013" name="Curr. Biol.">
        <title>The Genome of the Foraminiferan Reticulomyxa filosa.</title>
        <authorList>
            <person name="Glockner G."/>
            <person name="Hulsmann N."/>
            <person name="Schleicher M."/>
            <person name="Noegel A.A."/>
            <person name="Eichinger L."/>
            <person name="Gallinger C."/>
            <person name="Pawlowski J."/>
            <person name="Sierra R."/>
            <person name="Euteneuer U."/>
            <person name="Pillet L."/>
            <person name="Moustafa A."/>
            <person name="Platzer M."/>
            <person name="Groth M."/>
            <person name="Szafranski K."/>
            <person name="Schliwa M."/>
        </authorList>
    </citation>
    <scope>NUCLEOTIDE SEQUENCE [LARGE SCALE GENOMIC DNA]</scope>
</reference>
<evidence type="ECO:0000256" key="1">
    <source>
        <dbReference type="ARBA" id="ARBA00004496"/>
    </source>
</evidence>
<dbReference type="FunFam" id="2.30.22.10:FF:000001">
    <property type="entry name" value="Protein GrpE"/>
    <property type="match status" value="1"/>
</dbReference>
<dbReference type="OrthoDB" id="201635at2759"/>
<dbReference type="GO" id="GO:0000774">
    <property type="term" value="F:adenyl-nucleotide exchange factor activity"/>
    <property type="evidence" value="ECO:0007669"/>
    <property type="project" value="InterPro"/>
</dbReference>
<comment type="caution">
    <text evidence="9">The sequence shown here is derived from an EMBL/GenBank/DDBJ whole genome shotgun (WGS) entry which is preliminary data.</text>
</comment>
<dbReference type="Pfam" id="PF01025">
    <property type="entry name" value="GrpE"/>
    <property type="match status" value="1"/>
</dbReference>
<evidence type="ECO:0000256" key="7">
    <source>
        <dbReference type="RuleBase" id="RU000640"/>
    </source>
</evidence>
<dbReference type="GO" id="GO:0006457">
    <property type="term" value="P:protein folding"/>
    <property type="evidence" value="ECO:0007669"/>
    <property type="project" value="InterPro"/>
</dbReference>
<dbReference type="SUPFAM" id="SSF58014">
    <property type="entry name" value="Coiled-coil domain of nucleotide exchange factor GrpE"/>
    <property type="match status" value="1"/>
</dbReference>
<evidence type="ECO:0000256" key="8">
    <source>
        <dbReference type="RuleBase" id="RU004478"/>
    </source>
</evidence>
<dbReference type="AlphaFoldDB" id="X6LWZ8"/>
<accession>X6LWZ8</accession>
<keyword evidence="5" id="KW-0346">Stress response</keyword>
<comment type="function">
    <text evidence="7">Essential component of the PAM complex, a complex required for the translocation of transit peptide-containing proteins from the inner membrane into the mitochondrial matrix in an ATP-dependent manner.</text>
</comment>
<dbReference type="InterPro" id="IPR000740">
    <property type="entry name" value="GrpE"/>
</dbReference>
<keyword evidence="4" id="KW-0963">Cytoplasm</keyword>
<dbReference type="GO" id="GO:0051082">
    <property type="term" value="F:unfolded protein binding"/>
    <property type="evidence" value="ECO:0007669"/>
    <property type="project" value="TreeGrafter"/>
</dbReference>
<evidence type="ECO:0000256" key="2">
    <source>
        <dbReference type="ARBA" id="ARBA00009054"/>
    </source>
</evidence>
<evidence type="ECO:0000313" key="10">
    <source>
        <dbReference type="Proteomes" id="UP000023152"/>
    </source>
</evidence>
<dbReference type="SUPFAM" id="SSF51064">
    <property type="entry name" value="Head domain of nucleotide exchange factor GrpE"/>
    <property type="match status" value="1"/>
</dbReference>
<gene>
    <name evidence="9" type="ORF">RFI_30947</name>
</gene>
<dbReference type="PANTHER" id="PTHR21237">
    <property type="entry name" value="GRPE PROTEIN"/>
    <property type="match status" value="1"/>
</dbReference>
<dbReference type="CDD" id="cd00446">
    <property type="entry name" value="GrpE"/>
    <property type="match status" value="1"/>
</dbReference>
<keyword evidence="6 7" id="KW-0143">Chaperone</keyword>
<dbReference type="GO" id="GO:0042803">
    <property type="term" value="F:protein homodimerization activity"/>
    <property type="evidence" value="ECO:0007669"/>
    <property type="project" value="InterPro"/>
</dbReference>
<comment type="subcellular location">
    <subcellularLocation>
        <location evidence="1">Cytoplasm</location>
    </subcellularLocation>
    <subcellularLocation>
        <location evidence="7">Mitochondrion matrix</location>
    </subcellularLocation>
</comment>
<proteinExistence type="inferred from homology"/>
<dbReference type="PROSITE" id="PS01071">
    <property type="entry name" value="GRPE"/>
    <property type="match status" value="1"/>
</dbReference>
<dbReference type="Proteomes" id="UP000023152">
    <property type="component" value="Unassembled WGS sequence"/>
</dbReference>
<dbReference type="GO" id="GO:0051087">
    <property type="term" value="F:protein-folding chaperone binding"/>
    <property type="evidence" value="ECO:0007669"/>
    <property type="project" value="InterPro"/>
</dbReference>
<evidence type="ECO:0000256" key="6">
    <source>
        <dbReference type="ARBA" id="ARBA00023186"/>
    </source>
</evidence>
<evidence type="ECO:0000256" key="5">
    <source>
        <dbReference type="ARBA" id="ARBA00023016"/>
    </source>
</evidence>
<dbReference type="Gene3D" id="2.30.22.10">
    <property type="entry name" value="Head domain of nucleotide exchange factor GrpE"/>
    <property type="match status" value="1"/>
</dbReference>
<evidence type="ECO:0000313" key="9">
    <source>
        <dbReference type="EMBL" id="ETO06448.1"/>
    </source>
</evidence>
<dbReference type="PRINTS" id="PR00773">
    <property type="entry name" value="GRPEPROTEIN"/>
</dbReference>
<protein>
    <recommendedName>
        <fullName evidence="7">GrpE protein homolog</fullName>
    </recommendedName>
</protein>
<dbReference type="Gene3D" id="3.90.20.20">
    <property type="match status" value="1"/>
</dbReference>
<dbReference type="InterPro" id="IPR009012">
    <property type="entry name" value="GrpE_head"/>
</dbReference>
<dbReference type="GO" id="GO:0005759">
    <property type="term" value="C:mitochondrial matrix"/>
    <property type="evidence" value="ECO:0007669"/>
    <property type="project" value="UniProtKB-SubCell"/>
</dbReference>
<dbReference type="PANTHER" id="PTHR21237:SF23">
    <property type="entry name" value="GRPE PROTEIN HOMOLOG, MITOCHONDRIAL"/>
    <property type="match status" value="1"/>
</dbReference>
<evidence type="ECO:0000256" key="4">
    <source>
        <dbReference type="ARBA" id="ARBA00022490"/>
    </source>
</evidence>
<organism evidence="9 10">
    <name type="scientific">Reticulomyxa filosa</name>
    <dbReference type="NCBI Taxonomy" id="46433"/>
    <lineage>
        <taxon>Eukaryota</taxon>
        <taxon>Sar</taxon>
        <taxon>Rhizaria</taxon>
        <taxon>Retaria</taxon>
        <taxon>Foraminifera</taxon>
        <taxon>Monothalamids</taxon>
        <taxon>Reticulomyxidae</taxon>
        <taxon>Reticulomyxa</taxon>
    </lineage>
</organism>
<keyword evidence="7" id="KW-0496">Mitochondrion</keyword>
<sequence length="135" mass="14864">MTQRDVENAQKLAIRKFSSDLLAVSDALQGAQRIFQKQKIDVKTVPEVQPLLVGLEETEKTLLEAFGKHGIQKIDCQGADFNPNLHQALFNVTTTEHPEGTIVQVLSEGYTLYNFVLRPARVGVAVAPPSHKPSS</sequence>